<evidence type="ECO:0000256" key="3">
    <source>
        <dbReference type="PROSITE-ProRule" id="PRU10141"/>
    </source>
</evidence>
<reference evidence="6 7" key="1">
    <citation type="journal article" date="2011" name="Proc. Natl. Acad. Sci. U.S.A.">
        <title>Evolutionary erosion of yeast sex chromosomes by mating-type switching accidents.</title>
        <authorList>
            <person name="Gordon J.L."/>
            <person name="Armisen D."/>
            <person name="Proux-Wera E."/>
            <person name="Oheigeartaigh S.S."/>
            <person name="Byrne K.P."/>
            <person name="Wolfe K.H."/>
        </authorList>
    </citation>
    <scope>NUCLEOTIDE SEQUENCE [LARGE SCALE GENOMIC DNA]</scope>
    <source>
        <strain evidence="7">ATCC 24235 / CBS 4417 / NBRC 1672 / NRRL Y-8282 / UCD 70-5</strain>
    </source>
</reference>
<dbReference type="PROSITE" id="PS50011">
    <property type="entry name" value="PROTEIN_KINASE_DOM"/>
    <property type="match status" value="1"/>
</dbReference>
<dbReference type="SUPFAM" id="SSF56112">
    <property type="entry name" value="Protein kinase-like (PK-like)"/>
    <property type="match status" value="1"/>
</dbReference>
<dbReference type="InterPro" id="IPR008271">
    <property type="entry name" value="Ser/Thr_kinase_AS"/>
</dbReference>
<dbReference type="PROSITE" id="PS00107">
    <property type="entry name" value="PROTEIN_KINASE_ATP"/>
    <property type="match status" value="1"/>
</dbReference>
<dbReference type="PROSITE" id="PS00108">
    <property type="entry name" value="PROTEIN_KINASE_ST"/>
    <property type="match status" value="1"/>
</dbReference>
<name>G8BNZ2_TETPH</name>
<dbReference type="GO" id="GO:0005524">
    <property type="term" value="F:ATP binding"/>
    <property type="evidence" value="ECO:0007669"/>
    <property type="project" value="UniProtKB-UniRule"/>
</dbReference>
<organism evidence="6 7">
    <name type="scientific">Tetrapisispora phaffii (strain ATCC 24235 / CBS 4417 / NBRC 1672 / NRRL Y-8282 / UCD 70-5)</name>
    <name type="common">Yeast</name>
    <name type="synonym">Fabospora phaffii</name>
    <dbReference type="NCBI Taxonomy" id="1071381"/>
    <lineage>
        <taxon>Eukaryota</taxon>
        <taxon>Fungi</taxon>
        <taxon>Dikarya</taxon>
        <taxon>Ascomycota</taxon>
        <taxon>Saccharomycotina</taxon>
        <taxon>Saccharomycetes</taxon>
        <taxon>Saccharomycetales</taxon>
        <taxon>Saccharomycetaceae</taxon>
        <taxon>Tetrapisispora</taxon>
    </lineage>
</organism>
<dbReference type="RefSeq" id="XP_003684054.1">
    <property type="nucleotide sequence ID" value="XM_003684006.1"/>
</dbReference>
<evidence type="ECO:0000256" key="1">
    <source>
        <dbReference type="ARBA" id="ARBA00022741"/>
    </source>
</evidence>
<evidence type="ECO:0000313" key="7">
    <source>
        <dbReference type="Proteomes" id="UP000005666"/>
    </source>
</evidence>
<dbReference type="eggNOG" id="KOG0032">
    <property type="taxonomic scope" value="Eukaryota"/>
</dbReference>
<dbReference type="Proteomes" id="UP000005666">
    <property type="component" value="Chromosome 1"/>
</dbReference>
<dbReference type="OrthoDB" id="40902at2759"/>
<evidence type="ECO:0000259" key="5">
    <source>
        <dbReference type="PROSITE" id="PS50011"/>
    </source>
</evidence>
<accession>G8BNZ2</accession>
<dbReference type="EMBL" id="HE612856">
    <property type="protein sequence ID" value="CCE61620.1"/>
    <property type="molecule type" value="Genomic_DNA"/>
</dbReference>
<dbReference type="PANTHER" id="PTHR24347">
    <property type="entry name" value="SERINE/THREONINE-PROTEIN KINASE"/>
    <property type="match status" value="1"/>
</dbReference>
<dbReference type="KEGG" id="tpf:TPHA_0A05460"/>
<dbReference type="HOGENOM" id="CLU_465513_0_0_1"/>
<sequence>MTQQMPDIDGRLNNETIECKYVIEVDSASEALSSNELSAERKNGFLGDGYFSIVKVCKNVSNNRLYAMKIVSKAAVGNRMEIIGREIHILKKLKDTIDHLEKYNIINNIKKKDAFRGYHHILQLFDHFETFDSIVLITQLCREIDLYEEIVANTVLNLKHKVIPYLACIISAIKFLHDNNIIHRDIKAENFFFRRKTSKTSEPNAHDLILGDFGLAINYLEDKKSLREYVGTLSYISPEIVACNILKGTKSTVDYGYGVDIWAIGVLTYFMAFGYMPFDCETDAETHECIQNGDYYKDQDCLENEKYEEVWDFLRLCFIVDINKRPTITELQSHSVVCSYFDISPTTKSKSSTHLLSLTNTGSIIKTRKSSNSIHSLKKPTKNVSNASLSSLNRSKNNSVESLKNKTLMKTLSMTTLNQINSYDKSTFVLLPKPLENDLMNGKLSEKPVANSVFSKNEQSFDASKLEKPLLSVKEEDSAIPSSLSLHSKDGSYSQNSSESLSDFGKLHLMSNTNKPIFEL</sequence>
<evidence type="ECO:0000256" key="2">
    <source>
        <dbReference type="ARBA" id="ARBA00022840"/>
    </source>
</evidence>
<dbReference type="OMA" id="ETHECIQ"/>
<keyword evidence="1 3" id="KW-0547">Nucleotide-binding</keyword>
<evidence type="ECO:0000313" key="6">
    <source>
        <dbReference type="EMBL" id="CCE61620.1"/>
    </source>
</evidence>
<dbReference type="GO" id="GO:0004672">
    <property type="term" value="F:protein kinase activity"/>
    <property type="evidence" value="ECO:0007669"/>
    <property type="project" value="InterPro"/>
</dbReference>
<dbReference type="GeneID" id="11532784"/>
<dbReference type="SMART" id="SM00220">
    <property type="entry name" value="S_TKc"/>
    <property type="match status" value="1"/>
</dbReference>
<evidence type="ECO:0000256" key="4">
    <source>
        <dbReference type="SAM" id="MobiDB-lite"/>
    </source>
</evidence>
<dbReference type="Pfam" id="PF00069">
    <property type="entry name" value="Pkinase"/>
    <property type="match status" value="1"/>
</dbReference>
<dbReference type="Gene3D" id="1.10.510.10">
    <property type="entry name" value="Transferase(Phosphotransferase) domain 1"/>
    <property type="match status" value="1"/>
</dbReference>
<feature type="domain" description="Protein kinase" evidence="5">
    <location>
        <begin position="40"/>
        <end position="337"/>
    </location>
</feature>
<gene>
    <name evidence="6" type="primary">TPHA0A05460</name>
    <name evidence="6" type="ordered locus">TPHA_0A05460</name>
</gene>
<protein>
    <recommendedName>
        <fullName evidence="5">Protein kinase domain-containing protein</fullName>
    </recommendedName>
</protein>
<dbReference type="STRING" id="1071381.G8BNZ2"/>
<keyword evidence="2 3" id="KW-0067">ATP-binding</keyword>
<dbReference type="AlphaFoldDB" id="G8BNZ2"/>
<keyword evidence="7" id="KW-1185">Reference proteome</keyword>
<dbReference type="InterPro" id="IPR000719">
    <property type="entry name" value="Prot_kinase_dom"/>
</dbReference>
<feature type="binding site" evidence="3">
    <location>
        <position position="69"/>
    </location>
    <ligand>
        <name>ATP</name>
        <dbReference type="ChEBI" id="CHEBI:30616"/>
    </ligand>
</feature>
<dbReference type="InterPro" id="IPR017441">
    <property type="entry name" value="Protein_kinase_ATP_BS"/>
</dbReference>
<proteinExistence type="predicted"/>
<feature type="region of interest" description="Disordered" evidence="4">
    <location>
        <begin position="480"/>
        <end position="500"/>
    </location>
</feature>
<dbReference type="InterPro" id="IPR011009">
    <property type="entry name" value="Kinase-like_dom_sf"/>
</dbReference>